<sequence length="262" mass="28851">MIPGRTFLQLCRCPLLPPPSRSVSELLGDIDEPSVQCMSPPAVPVMGVRTRSFLTLVSSCTACSATLSPKIITTNQQQVISLPFGDSQERLSGSGRQDTNESDLWDQRLCRCPLLPPPSRSVSELLGDIDEPSVQCMSPPAVPVMGVRTRSFLTLVSSCTACSATLSPKIITTNQQQVISLPFGDSQERLSGSGRQDTNESDLWDQRIAVQAPQFKRQRRERVNAIIPSSSLLQNEHEDYLQWMIPTSKYSDTACRNGLSRK</sequence>
<dbReference type="Proteomes" id="UP000281406">
    <property type="component" value="Unassembled WGS sequence"/>
</dbReference>
<evidence type="ECO:0000313" key="2">
    <source>
        <dbReference type="Proteomes" id="UP000281406"/>
    </source>
</evidence>
<evidence type="ECO:0000313" key="1">
    <source>
        <dbReference type="EMBL" id="ROI26622.1"/>
    </source>
</evidence>
<proteinExistence type="predicted"/>
<dbReference type="EMBL" id="RJVU01073134">
    <property type="protein sequence ID" value="ROI26622.1"/>
    <property type="molecule type" value="Genomic_DNA"/>
</dbReference>
<keyword evidence="2" id="KW-1185">Reference proteome</keyword>
<protein>
    <submittedName>
        <fullName evidence="1">Uncharacterized protein</fullName>
    </submittedName>
</protein>
<dbReference type="AlphaFoldDB" id="A0A3N0XH34"/>
<organism evidence="1 2">
    <name type="scientific">Anabarilius grahami</name>
    <name type="common">Kanglang fish</name>
    <name type="synonym">Barilius grahami</name>
    <dbReference type="NCBI Taxonomy" id="495550"/>
    <lineage>
        <taxon>Eukaryota</taxon>
        <taxon>Metazoa</taxon>
        <taxon>Chordata</taxon>
        <taxon>Craniata</taxon>
        <taxon>Vertebrata</taxon>
        <taxon>Euteleostomi</taxon>
        <taxon>Actinopterygii</taxon>
        <taxon>Neopterygii</taxon>
        <taxon>Teleostei</taxon>
        <taxon>Ostariophysi</taxon>
        <taxon>Cypriniformes</taxon>
        <taxon>Xenocyprididae</taxon>
        <taxon>Xenocypridinae</taxon>
        <taxon>Xenocypridinae incertae sedis</taxon>
        <taxon>Anabarilius</taxon>
    </lineage>
</organism>
<accession>A0A3N0XH34</accession>
<gene>
    <name evidence="1" type="ORF">DPX16_21565</name>
</gene>
<reference evidence="1 2" key="1">
    <citation type="submission" date="2018-10" db="EMBL/GenBank/DDBJ databases">
        <title>Genome assembly for a Yunnan-Guizhou Plateau 3E fish, Anabarilius grahami (Regan), and its evolutionary and genetic applications.</title>
        <authorList>
            <person name="Jiang W."/>
        </authorList>
    </citation>
    <scope>NUCLEOTIDE SEQUENCE [LARGE SCALE GENOMIC DNA]</scope>
    <source>
        <strain evidence="1">AG-KIZ</strain>
        <tissue evidence="1">Muscle</tissue>
    </source>
</reference>
<name>A0A3N0XH34_ANAGA</name>
<comment type="caution">
    <text evidence="1">The sequence shown here is derived from an EMBL/GenBank/DDBJ whole genome shotgun (WGS) entry which is preliminary data.</text>
</comment>